<evidence type="ECO:0000259" key="8">
    <source>
        <dbReference type="Pfam" id="PF09335"/>
    </source>
</evidence>
<evidence type="ECO:0000256" key="2">
    <source>
        <dbReference type="ARBA" id="ARBA00010792"/>
    </source>
</evidence>
<dbReference type="Pfam" id="PF09335">
    <property type="entry name" value="VTT_dom"/>
    <property type="match status" value="1"/>
</dbReference>
<dbReference type="PANTHER" id="PTHR30353">
    <property type="entry name" value="INNER MEMBRANE PROTEIN DEDA-RELATED"/>
    <property type="match status" value="1"/>
</dbReference>
<dbReference type="RefSeq" id="WP_204040953.1">
    <property type="nucleotide sequence ID" value="NZ_BOOA01000016.1"/>
</dbReference>
<gene>
    <name evidence="9" type="ORF">Aph01nite_24880</name>
</gene>
<name>A0A919QB72_9ACTN</name>
<keyword evidence="10" id="KW-1185">Reference proteome</keyword>
<reference evidence="9" key="1">
    <citation type="submission" date="2021-01" db="EMBL/GenBank/DDBJ databases">
        <title>Whole genome shotgun sequence of Acrocarpospora phusangensis NBRC 108782.</title>
        <authorList>
            <person name="Komaki H."/>
            <person name="Tamura T."/>
        </authorList>
    </citation>
    <scope>NUCLEOTIDE SEQUENCE</scope>
    <source>
        <strain evidence="9">NBRC 108782</strain>
    </source>
</reference>
<comment type="similarity">
    <text evidence="2 7">Belongs to the DedA family.</text>
</comment>
<evidence type="ECO:0000313" key="10">
    <source>
        <dbReference type="Proteomes" id="UP000640052"/>
    </source>
</evidence>
<feature type="transmembrane region" description="Helical" evidence="7">
    <location>
        <begin position="110"/>
        <end position="133"/>
    </location>
</feature>
<comment type="caution">
    <text evidence="9">The sequence shown here is derived from an EMBL/GenBank/DDBJ whole genome shotgun (WGS) entry which is preliminary data.</text>
</comment>
<keyword evidence="4 7" id="KW-0812">Transmembrane</keyword>
<protein>
    <submittedName>
        <fullName evidence="9">Membrane protein</fullName>
    </submittedName>
</protein>
<feature type="transmembrane region" description="Helical" evidence="7">
    <location>
        <begin position="12"/>
        <end position="32"/>
    </location>
</feature>
<feature type="domain" description="VTT" evidence="8">
    <location>
        <begin position="40"/>
        <end position="159"/>
    </location>
</feature>
<dbReference type="GO" id="GO:0005886">
    <property type="term" value="C:plasma membrane"/>
    <property type="evidence" value="ECO:0007669"/>
    <property type="project" value="UniProtKB-SubCell"/>
</dbReference>
<evidence type="ECO:0000256" key="5">
    <source>
        <dbReference type="ARBA" id="ARBA00022989"/>
    </source>
</evidence>
<feature type="transmembrane region" description="Helical" evidence="7">
    <location>
        <begin position="140"/>
        <end position="161"/>
    </location>
</feature>
<evidence type="ECO:0000256" key="4">
    <source>
        <dbReference type="ARBA" id="ARBA00022692"/>
    </source>
</evidence>
<accession>A0A919QB72</accession>
<evidence type="ECO:0000256" key="3">
    <source>
        <dbReference type="ARBA" id="ARBA00022475"/>
    </source>
</evidence>
<organism evidence="9 10">
    <name type="scientific">Acrocarpospora phusangensis</name>
    <dbReference type="NCBI Taxonomy" id="1070424"/>
    <lineage>
        <taxon>Bacteria</taxon>
        <taxon>Bacillati</taxon>
        <taxon>Actinomycetota</taxon>
        <taxon>Actinomycetes</taxon>
        <taxon>Streptosporangiales</taxon>
        <taxon>Streptosporangiaceae</taxon>
        <taxon>Acrocarpospora</taxon>
    </lineage>
</organism>
<evidence type="ECO:0000313" key="9">
    <source>
        <dbReference type="EMBL" id="GIH24178.1"/>
    </source>
</evidence>
<keyword evidence="5 7" id="KW-1133">Transmembrane helix</keyword>
<proteinExistence type="inferred from homology"/>
<dbReference type="InterPro" id="IPR032816">
    <property type="entry name" value="VTT_dom"/>
</dbReference>
<dbReference type="PANTHER" id="PTHR30353:SF15">
    <property type="entry name" value="INNER MEMBRANE PROTEIN YABI"/>
    <property type="match status" value="1"/>
</dbReference>
<keyword evidence="6 7" id="KW-0472">Membrane</keyword>
<dbReference type="AlphaFoldDB" id="A0A919QB72"/>
<dbReference type="Proteomes" id="UP000640052">
    <property type="component" value="Unassembled WGS sequence"/>
</dbReference>
<evidence type="ECO:0000256" key="1">
    <source>
        <dbReference type="ARBA" id="ARBA00004651"/>
    </source>
</evidence>
<feature type="transmembrane region" description="Helical" evidence="7">
    <location>
        <begin position="173"/>
        <end position="192"/>
    </location>
</feature>
<comment type="subcellular location">
    <subcellularLocation>
        <location evidence="1 7">Cell membrane</location>
        <topology evidence="1 7">Multi-pass membrane protein</topology>
    </subcellularLocation>
</comment>
<evidence type="ECO:0000256" key="6">
    <source>
        <dbReference type="ARBA" id="ARBA00023136"/>
    </source>
</evidence>
<keyword evidence="3 7" id="KW-1003">Cell membrane</keyword>
<dbReference type="EMBL" id="BOOA01000016">
    <property type="protein sequence ID" value="GIH24178.1"/>
    <property type="molecule type" value="Genomic_DNA"/>
</dbReference>
<evidence type="ECO:0000256" key="7">
    <source>
        <dbReference type="RuleBase" id="RU367016"/>
    </source>
</evidence>
<sequence>MHVEEWLQTIPAIWVYALVGAVIGLESLGIPLPGEIVLVSSALLAAKGVVDPVTVGVCASTGAIVGDSIGYLIGKKGGKPLFDRLGRRFPKHFGPEHIAKAESMFQRHGMWAVFFGRFVALLRILAGPLAGALRMPYWQFLVANVLGGIAWAGGTTAAVYYLGVVAEQWLKGFSWVGLVVAALFGITSTLWLRRRVAARAAGDVTADAVSARSA</sequence>
<dbReference type="InterPro" id="IPR032818">
    <property type="entry name" value="DedA-like"/>
</dbReference>